<evidence type="ECO:0000313" key="4">
    <source>
        <dbReference type="Proteomes" id="UP000245639"/>
    </source>
</evidence>
<protein>
    <submittedName>
        <fullName evidence="3">Pimeloyl-ACP methyl ester carboxylesterase</fullName>
    </submittedName>
</protein>
<dbReference type="Gene3D" id="3.40.50.1820">
    <property type="entry name" value="alpha/beta hydrolase"/>
    <property type="match status" value="1"/>
</dbReference>
<dbReference type="OrthoDB" id="5172953at2"/>
<dbReference type="EMBL" id="QEKW01000009">
    <property type="protein sequence ID" value="PVZ08137.1"/>
    <property type="molecule type" value="Genomic_DNA"/>
</dbReference>
<gene>
    <name evidence="3" type="ORF">C8D89_10920</name>
</gene>
<reference evidence="3 4" key="1">
    <citation type="submission" date="2018-04" db="EMBL/GenBank/DDBJ databases">
        <title>Genomic Encyclopedia of Type Strains, Phase IV (KMG-IV): sequencing the most valuable type-strain genomes for metagenomic binning, comparative biology and taxonomic classification.</title>
        <authorList>
            <person name="Goeker M."/>
        </authorList>
    </citation>
    <scope>NUCLEOTIDE SEQUENCE [LARGE SCALE GENOMIC DNA]</scope>
    <source>
        <strain evidence="3 4">DSM 45771</strain>
    </source>
</reference>
<dbReference type="InterPro" id="IPR050471">
    <property type="entry name" value="AB_hydrolase"/>
</dbReference>
<dbReference type="Pfam" id="PF00561">
    <property type="entry name" value="Abhydrolase_1"/>
    <property type="match status" value="1"/>
</dbReference>
<keyword evidence="4" id="KW-1185">Reference proteome</keyword>
<dbReference type="AlphaFoldDB" id="A0A2U1F7H0"/>
<feature type="region of interest" description="Disordered" evidence="1">
    <location>
        <begin position="1"/>
        <end position="20"/>
    </location>
</feature>
<accession>A0A2U1F7H0</accession>
<evidence type="ECO:0000256" key="1">
    <source>
        <dbReference type="SAM" id="MobiDB-lite"/>
    </source>
</evidence>
<dbReference type="SUPFAM" id="SSF53474">
    <property type="entry name" value="alpha/beta-Hydrolases"/>
    <property type="match status" value="1"/>
</dbReference>
<evidence type="ECO:0000313" key="3">
    <source>
        <dbReference type="EMBL" id="PVZ08137.1"/>
    </source>
</evidence>
<feature type="compositionally biased region" description="Basic and acidic residues" evidence="1">
    <location>
        <begin position="8"/>
        <end position="20"/>
    </location>
</feature>
<dbReference type="InterPro" id="IPR000073">
    <property type="entry name" value="AB_hydrolase_1"/>
</dbReference>
<name>A0A2U1F7H0_9PSEU</name>
<dbReference type="PANTHER" id="PTHR43433">
    <property type="entry name" value="HYDROLASE, ALPHA/BETA FOLD FAMILY PROTEIN"/>
    <property type="match status" value="1"/>
</dbReference>
<organism evidence="3 4">
    <name type="scientific">Actinomycetospora cinnamomea</name>
    <dbReference type="NCBI Taxonomy" id="663609"/>
    <lineage>
        <taxon>Bacteria</taxon>
        <taxon>Bacillati</taxon>
        <taxon>Actinomycetota</taxon>
        <taxon>Actinomycetes</taxon>
        <taxon>Pseudonocardiales</taxon>
        <taxon>Pseudonocardiaceae</taxon>
        <taxon>Actinomycetospora</taxon>
    </lineage>
</organism>
<dbReference type="RefSeq" id="WP_116709385.1">
    <property type="nucleotide sequence ID" value="NZ_QEKW01000009.1"/>
</dbReference>
<comment type="caution">
    <text evidence="3">The sequence shown here is derived from an EMBL/GenBank/DDBJ whole genome shotgun (WGS) entry which is preliminary data.</text>
</comment>
<dbReference type="Proteomes" id="UP000245639">
    <property type="component" value="Unassembled WGS sequence"/>
</dbReference>
<feature type="domain" description="AB hydrolase-1" evidence="2">
    <location>
        <begin position="50"/>
        <end position="136"/>
    </location>
</feature>
<proteinExistence type="predicted"/>
<evidence type="ECO:0000259" key="2">
    <source>
        <dbReference type="Pfam" id="PF00561"/>
    </source>
</evidence>
<dbReference type="GO" id="GO:0003824">
    <property type="term" value="F:catalytic activity"/>
    <property type="evidence" value="ECO:0007669"/>
    <property type="project" value="UniProtKB-ARBA"/>
</dbReference>
<dbReference type="PANTHER" id="PTHR43433:SF1">
    <property type="entry name" value="BLL5160 PROTEIN"/>
    <property type="match status" value="1"/>
</dbReference>
<dbReference type="InterPro" id="IPR029058">
    <property type="entry name" value="AB_hydrolase_fold"/>
</dbReference>
<sequence>MPAPATSPRRDALPGARSRDGTWVRTWDNEGAGYPVVISNGMGAPPSAWPLLADPDCGVHAVSWYHRGLDASHRPTEADRITVEDHAADLEAVMDAAGMDRAVLVGWSLGVNVAFAFARHHPERVAGILAVGGVAGDPFHILFGPAGVLREWRGPLGRAGAWALRWVGPPVAVAASMVPPVLDTFQTLVALTGTPPAPGLTATSAVAREFATHPWTWYSRLVLAAGEQEPMDTSFATFPVTVVAGVLDNLAASDDLRHAARHLPDARFVSLPGGHFLPLQYPARLHRELLDLARRTDLPAPRRDA</sequence>